<dbReference type="AlphaFoldDB" id="A0A656G791"/>
<accession>A0A656G791</accession>
<sequence length="147" mass="16992">YYRVEWAQTWTEDDLRLSKQIDEIVSLLISAANDLKVLVSEANKKAEEEHEQWQVARAIFQAEQQRSVIEKARQDSLKSLLKIIDRWSESRKVGDFFDDIIARSANLTERERSEILAKVKDARELIASPDSTEALRLWDSPPPLPAE</sequence>
<evidence type="ECO:0000256" key="1">
    <source>
        <dbReference type="SAM" id="Coils"/>
    </source>
</evidence>
<organism evidence="2 3">
    <name type="scientific">Pseudomonas amygdali pv. mori str. 301020</name>
    <dbReference type="NCBI Taxonomy" id="629261"/>
    <lineage>
        <taxon>Bacteria</taxon>
        <taxon>Pseudomonadati</taxon>
        <taxon>Pseudomonadota</taxon>
        <taxon>Gammaproteobacteria</taxon>
        <taxon>Pseudomonadales</taxon>
        <taxon>Pseudomonadaceae</taxon>
        <taxon>Pseudomonas</taxon>
        <taxon>Pseudomonas amygdali</taxon>
    </lineage>
</organism>
<dbReference type="EMBL" id="AEAG01000313">
    <property type="protein sequence ID" value="EGH21459.1"/>
    <property type="molecule type" value="Genomic_DNA"/>
</dbReference>
<keyword evidence="1" id="KW-0175">Coiled coil</keyword>
<evidence type="ECO:0000313" key="2">
    <source>
        <dbReference type="EMBL" id="EGH21459.1"/>
    </source>
</evidence>
<proteinExistence type="predicted"/>
<feature type="non-terminal residue" evidence="2">
    <location>
        <position position="1"/>
    </location>
</feature>
<gene>
    <name evidence="2" type="ORF">PSYMO_08104</name>
</gene>
<comment type="caution">
    <text evidence="2">The sequence shown here is derived from an EMBL/GenBank/DDBJ whole genome shotgun (WGS) entry which is preliminary data.</text>
</comment>
<reference evidence="2 3" key="1">
    <citation type="journal article" date="2011" name="PLoS Pathog.">
        <title>Dynamic evolution of pathogenicity revealed by sequencing and comparative genomics of 19 Pseudomonas syringae isolates.</title>
        <authorList>
            <person name="Baltrus D.A."/>
            <person name="Nishimura M.T."/>
            <person name="Romanchuk A."/>
            <person name="Chang J.H."/>
            <person name="Mukhtar M.S."/>
            <person name="Cherkis K."/>
            <person name="Roach J."/>
            <person name="Grant S.R."/>
            <person name="Jones C.D."/>
            <person name="Dangl J.L."/>
        </authorList>
    </citation>
    <scope>NUCLEOTIDE SEQUENCE [LARGE SCALE GENOMIC DNA]</scope>
    <source>
        <strain evidence="2 3">301020</strain>
    </source>
</reference>
<dbReference type="Proteomes" id="UP000003465">
    <property type="component" value="Unassembled WGS sequence"/>
</dbReference>
<feature type="coiled-coil region" evidence="1">
    <location>
        <begin position="32"/>
        <end position="63"/>
    </location>
</feature>
<name>A0A656G791_PSEA0</name>
<evidence type="ECO:0000313" key="3">
    <source>
        <dbReference type="Proteomes" id="UP000003465"/>
    </source>
</evidence>
<protein>
    <submittedName>
        <fullName evidence="2">Uncharacterized protein</fullName>
    </submittedName>
</protein>